<feature type="domain" description="N-acetyltransferase" evidence="1">
    <location>
        <begin position="151"/>
        <end position="286"/>
    </location>
</feature>
<organism evidence="2 3">
    <name type="scientific">Pelolinea submarina</name>
    <dbReference type="NCBI Taxonomy" id="913107"/>
    <lineage>
        <taxon>Bacteria</taxon>
        <taxon>Bacillati</taxon>
        <taxon>Chloroflexota</taxon>
        <taxon>Anaerolineae</taxon>
        <taxon>Anaerolineales</taxon>
        <taxon>Anaerolineaceae</taxon>
        <taxon>Pelolinea</taxon>
    </lineage>
</organism>
<dbReference type="InterPro" id="IPR050276">
    <property type="entry name" value="MshD_Acetyltransferase"/>
</dbReference>
<accession>A0A3E0AI27</accession>
<dbReference type="InterPro" id="IPR016181">
    <property type="entry name" value="Acyl_CoA_acyltransferase"/>
</dbReference>
<name>A0A3E0AI27_9CHLR</name>
<comment type="caution">
    <text evidence="2">The sequence shown here is derived from an EMBL/GenBank/DDBJ whole genome shotgun (WGS) entry which is preliminary data.</text>
</comment>
<evidence type="ECO:0000313" key="3">
    <source>
        <dbReference type="Proteomes" id="UP000256388"/>
    </source>
</evidence>
<sequence>MERESIVRTAVKSDRSAIQDFIDRAAALHRHLDWRSPFDWLGNRNFLISLENNRISGLLICTAEPDEVFWIRIFGTASFSQIESQWEILFGQLFQQLPEQPSPVTLASIAYFDWMKNLLDENGWRVQQEVVQLRWVHNYFNKLEKKWPEELSIRPMTYNDIKTVTEIDQDCFLYIWKQSQDVIRRAFEQSSYTTVAVIENEVVGFQISTSHKSIAHLARLAVLPKFQGQHIGQALVQNMLRHYSRPWIQEITVNTQHDNQVSLSLYAKMGFEPTGERFPIFTYQKS</sequence>
<dbReference type="GO" id="GO:0005840">
    <property type="term" value="C:ribosome"/>
    <property type="evidence" value="ECO:0007669"/>
    <property type="project" value="UniProtKB-KW"/>
</dbReference>
<keyword evidence="3" id="KW-1185">Reference proteome</keyword>
<keyword evidence="2" id="KW-0689">Ribosomal protein</keyword>
<keyword evidence="2" id="KW-0687">Ribonucleoprotein</keyword>
<gene>
    <name evidence="2" type="ORF">DFR64_1101</name>
</gene>
<dbReference type="CDD" id="cd04301">
    <property type="entry name" value="NAT_SF"/>
    <property type="match status" value="1"/>
</dbReference>
<dbReference type="EMBL" id="QUMS01000001">
    <property type="protein sequence ID" value="REG11224.1"/>
    <property type="molecule type" value="Genomic_DNA"/>
</dbReference>
<dbReference type="PANTHER" id="PTHR43617">
    <property type="entry name" value="L-AMINO ACID N-ACETYLTRANSFERASE"/>
    <property type="match status" value="1"/>
</dbReference>
<dbReference type="Pfam" id="PF00583">
    <property type="entry name" value="Acetyltransf_1"/>
    <property type="match status" value="1"/>
</dbReference>
<dbReference type="PROSITE" id="PS51186">
    <property type="entry name" value="GNAT"/>
    <property type="match status" value="1"/>
</dbReference>
<dbReference type="InterPro" id="IPR000182">
    <property type="entry name" value="GNAT_dom"/>
</dbReference>
<dbReference type="OrthoDB" id="160586at2"/>
<evidence type="ECO:0000313" key="2">
    <source>
        <dbReference type="EMBL" id="REG11224.1"/>
    </source>
</evidence>
<dbReference type="GO" id="GO:0016747">
    <property type="term" value="F:acyltransferase activity, transferring groups other than amino-acyl groups"/>
    <property type="evidence" value="ECO:0007669"/>
    <property type="project" value="InterPro"/>
</dbReference>
<dbReference type="Gene3D" id="3.40.630.30">
    <property type="match status" value="1"/>
</dbReference>
<proteinExistence type="predicted"/>
<dbReference type="AlphaFoldDB" id="A0A3E0AI27"/>
<dbReference type="SUPFAM" id="SSF55729">
    <property type="entry name" value="Acyl-CoA N-acyltransferases (Nat)"/>
    <property type="match status" value="1"/>
</dbReference>
<dbReference type="RefSeq" id="WP_116224359.1">
    <property type="nucleotide sequence ID" value="NZ_AP018437.1"/>
</dbReference>
<reference evidence="2 3" key="1">
    <citation type="submission" date="2018-08" db="EMBL/GenBank/DDBJ databases">
        <title>Genomic Encyclopedia of Type Strains, Phase IV (KMG-IV): sequencing the most valuable type-strain genomes for metagenomic binning, comparative biology and taxonomic classification.</title>
        <authorList>
            <person name="Goeker M."/>
        </authorList>
    </citation>
    <scope>NUCLEOTIDE SEQUENCE [LARGE SCALE GENOMIC DNA]</scope>
    <source>
        <strain evidence="2 3">DSM 23923</strain>
    </source>
</reference>
<evidence type="ECO:0000259" key="1">
    <source>
        <dbReference type="PROSITE" id="PS51186"/>
    </source>
</evidence>
<protein>
    <submittedName>
        <fullName evidence="2">Ribosomal protein S18 acetylase RimI-like enzyme</fullName>
    </submittedName>
</protein>
<dbReference type="PANTHER" id="PTHR43617:SF38">
    <property type="entry name" value="N-ACETYLTRANSFERASE DOMAIN-CONTAINING PROTEIN"/>
    <property type="match status" value="1"/>
</dbReference>
<dbReference type="Proteomes" id="UP000256388">
    <property type="component" value="Unassembled WGS sequence"/>
</dbReference>